<feature type="binding site" evidence="11">
    <location>
        <position position="38"/>
    </location>
    <ligand>
        <name>ATP</name>
        <dbReference type="ChEBI" id="CHEBI:30616"/>
    </ligand>
</feature>
<dbReference type="GO" id="GO:0007165">
    <property type="term" value="P:signal transduction"/>
    <property type="evidence" value="ECO:0007669"/>
    <property type="project" value="InterPro"/>
</dbReference>
<evidence type="ECO:0000259" key="14">
    <source>
        <dbReference type="PROSITE" id="PS50816"/>
    </source>
</evidence>
<dbReference type="GO" id="GO:0004674">
    <property type="term" value="F:protein serine/threonine kinase activity"/>
    <property type="evidence" value="ECO:0007669"/>
    <property type="project" value="UniProtKB-KW"/>
</dbReference>
<dbReference type="Pfam" id="PF03822">
    <property type="entry name" value="NAF"/>
    <property type="match status" value="1"/>
</dbReference>
<dbReference type="CDD" id="cd12195">
    <property type="entry name" value="CIPK_C"/>
    <property type="match status" value="1"/>
</dbReference>
<evidence type="ECO:0000313" key="16">
    <source>
        <dbReference type="Proteomes" id="UP000283530"/>
    </source>
</evidence>
<evidence type="ECO:0000256" key="9">
    <source>
        <dbReference type="ARBA" id="ARBA00047899"/>
    </source>
</evidence>
<dbReference type="SUPFAM" id="SSF56112">
    <property type="entry name" value="Protein kinase-like (PK-like)"/>
    <property type="match status" value="1"/>
</dbReference>
<dbReference type="InterPro" id="IPR018451">
    <property type="entry name" value="NAF/FISL_domain"/>
</dbReference>
<dbReference type="PROSITE" id="PS00108">
    <property type="entry name" value="PROTEIN_KINASE_ST"/>
    <property type="match status" value="1"/>
</dbReference>
<keyword evidence="3 12" id="KW-0723">Serine/threonine-protein kinase</keyword>
<evidence type="ECO:0000256" key="4">
    <source>
        <dbReference type="ARBA" id="ARBA00022679"/>
    </source>
</evidence>
<evidence type="ECO:0000256" key="7">
    <source>
        <dbReference type="ARBA" id="ARBA00022840"/>
    </source>
</evidence>
<keyword evidence="16" id="KW-1185">Reference proteome</keyword>
<dbReference type="GO" id="GO:0005524">
    <property type="term" value="F:ATP binding"/>
    <property type="evidence" value="ECO:0007669"/>
    <property type="project" value="UniProtKB-UniRule"/>
</dbReference>
<dbReference type="PROSITE" id="PS00107">
    <property type="entry name" value="PROTEIN_KINASE_ATP"/>
    <property type="match status" value="1"/>
</dbReference>
<keyword evidence="8" id="KW-0464">Manganese</keyword>
<proteinExistence type="inferred from homology"/>
<dbReference type="FunFam" id="3.30.200.20:FF:000096">
    <property type="entry name" value="Non-specific serine/threonine protein kinase"/>
    <property type="match status" value="1"/>
</dbReference>
<keyword evidence="7 11" id="KW-0067">ATP-binding</keyword>
<feature type="domain" description="Protein kinase" evidence="13">
    <location>
        <begin position="9"/>
        <end position="263"/>
    </location>
</feature>
<dbReference type="FunFam" id="3.30.310.80:FF:000005">
    <property type="entry name" value="Non-specific serine/threonine protein kinase"/>
    <property type="match status" value="1"/>
</dbReference>
<keyword evidence="6 15" id="KW-0418">Kinase</keyword>
<evidence type="ECO:0000256" key="10">
    <source>
        <dbReference type="ARBA" id="ARBA00048679"/>
    </source>
</evidence>
<dbReference type="FunFam" id="1.10.510.10:FF:000653">
    <property type="entry name" value="Non-specific serine/threonine protein kinase"/>
    <property type="match status" value="1"/>
</dbReference>
<dbReference type="InterPro" id="IPR000719">
    <property type="entry name" value="Prot_kinase_dom"/>
</dbReference>
<dbReference type="PANTHER" id="PTHR43895:SF140">
    <property type="entry name" value="CBL-INTERACTING SERINE_THREONINE-PROTEIN KINASE 12"/>
    <property type="match status" value="1"/>
</dbReference>
<comment type="similarity">
    <text evidence="1">Belongs to the protein kinase superfamily. CAMK Ser/Thr protein kinase family. SNF1 subfamily.</text>
</comment>
<accession>A0A443P6T1</accession>
<evidence type="ECO:0000256" key="11">
    <source>
        <dbReference type="PROSITE-ProRule" id="PRU10141"/>
    </source>
</evidence>
<evidence type="ECO:0000256" key="12">
    <source>
        <dbReference type="RuleBase" id="RU000304"/>
    </source>
</evidence>
<reference evidence="15 16" key="1">
    <citation type="journal article" date="2019" name="Nat. Plants">
        <title>Stout camphor tree genome fills gaps in understanding of flowering plant genome evolution.</title>
        <authorList>
            <person name="Chaw S.M."/>
            <person name="Liu Y.C."/>
            <person name="Wu Y.W."/>
            <person name="Wang H.Y."/>
            <person name="Lin C.I."/>
            <person name="Wu C.S."/>
            <person name="Ke H.M."/>
            <person name="Chang L.Y."/>
            <person name="Hsu C.Y."/>
            <person name="Yang H.T."/>
            <person name="Sudianto E."/>
            <person name="Hsu M.H."/>
            <person name="Wu K.P."/>
            <person name="Wang L.N."/>
            <person name="Leebens-Mack J.H."/>
            <person name="Tsai I.J."/>
        </authorList>
    </citation>
    <scope>NUCLEOTIDE SEQUENCE [LARGE SCALE GENOMIC DNA]</scope>
    <source>
        <strain evidence="16">cv. Chaw 1501</strain>
        <tissue evidence="15">Young leaves</tissue>
    </source>
</reference>
<dbReference type="PROSITE" id="PS50816">
    <property type="entry name" value="NAF"/>
    <property type="match status" value="1"/>
</dbReference>
<dbReference type="Proteomes" id="UP000283530">
    <property type="component" value="Unassembled WGS sequence"/>
</dbReference>
<keyword evidence="5 11" id="KW-0547">Nucleotide-binding</keyword>
<dbReference type="Gene3D" id="1.10.510.10">
    <property type="entry name" value="Transferase(Phosphotransferase) domain 1"/>
    <property type="match status" value="1"/>
</dbReference>
<evidence type="ECO:0000256" key="6">
    <source>
        <dbReference type="ARBA" id="ARBA00022777"/>
    </source>
</evidence>
<dbReference type="STRING" id="337451.A0A443P6T1"/>
<dbReference type="InterPro" id="IPR017441">
    <property type="entry name" value="Protein_kinase_ATP_BS"/>
</dbReference>
<keyword evidence="4" id="KW-0808">Transferase</keyword>
<name>A0A443P6T1_9MAGN</name>
<gene>
    <name evidence="15" type="ORF">CKAN_01536900</name>
</gene>
<evidence type="ECO:0000259" key="13">
    <source>
        <dbReference type="PROSITE" id="PS50011"/>
    </source>
</evidence>
<dbReference type="PROSITE" id="PS50011">
    <property type="entry name" value="PROTEIN_KINASE_DOM"/>
    <property type="match status" value="1"/>
</dbReference>
<evidence type="ECO:0000256" key="8">
    <source>
        <dbReference type="ARBA" id="ARBA00023211"/>
    </source>
</evidence>
<evidence type="ECO:0000256" key="1">
    <source>
        <dbReference type="ARBA" id="ARBA00006234"/>
    </source>
</evidence>
<evidence type="ECO:0000256" key="5">
    <source>
        <dbReference type="ARBA" id="ARBA00022741"/>
    </source>
</evidence>
<dbReference type="EC" id="2.7.11.1" evidence="2"/>
<dbReference type="Pfam" id="PF00069">
    <property type="entry name" value="Pkinase"/>
    <property type="match status" value="1"/>
</dbReference>
<dbReference type="Gene3D" id="3.30.310.80">
    <property type="entry name" value="Kinase associated domain 1, KA1"/>
    <property type="match status" value="1"/>
</dbReference>
<dbReference type="AlphaFoldDB" id="A0A443P6T1"/>
<evidence type="ECO:0000313" key="15">
    <source>
        <dbReference type="EMBL" id="RWR86471.1"/>
    </source>
</evidence>
<dbReference type="OrthoDB" id="193931at2759"/>
<evidence type="ECO:0000256" key="3">
    <source>
        <dbReference type="ARBA" id="ARBA00022527"/>
    </source>
</evidence>
<dbReference type="InterPro" id="IPR011009">
    <property type="entry name" value="Kinase-like_dom_sf"/>
</dbReference>
<evidence type="ECO:0000256" key="2">
    <source>
        <dbReference type="ARBA" id="ARBA00012513"/>
    </source>
</evidence>
<organism evidence="15 16">
    <name type="scientific">Cinnamomum micranthum f. kanehirae</name>
    <dbReference type="NCBI Taxonomy" id="337451"/>
    <lineage>
        <taxon>Eukaryota</taxon>
        <taxon>Viridiplantae</taxon>
        <taxon>Streptophyta</taxon>
        <taxon>Embryophyta</taxon>
        <taxon>Tracheophyta</taxon>
        <taxon>Spermatophyta</taxon>
        <taxon>Magnoliopsida</taxon>
        <taxon>Magnoliidae</taxon>
        <taxon>Laurales</taxon>
        <taxon>Lauraceae</taxon>
        <taxon>Cinnamomum</taxon>
    </lineage>
</organism>
<comment type="catalytic activity">
    <reaction evidence="9">
        <text>L-threonyl-[protein] + ATP = O-phospho-L-threonyl-[protein] + ADP + H(+)</text>
        <dbReference type="Rhea" id="RHEA:46608"/>
        <dbReference type="Rhea" id="RHEA-COMP:11060"/>
        <dbReference type="Rhea" id="RHEA-COMP:11605"/>
        <dbReference type="ChEBI" id="CHEBI:15378"/>
        <dbReference type="ChEBI" id="CHEBI:30013"/>
        <dbReference type="ChEBI" id="CHEBI:30616"/>
        <dbReference type="ChEBI" id="CHEBI:61977"/>
        <dbReference type="ChEBI" id="CHEBI:456216"/>
        <dbReference type="EC" id="2.7.11.1"/>
    </reaction>
</comment>
<dbReference type="InterPro" id="IPR004041">
    <property type="entry name" value="NAF_dom"/>
</dbReference>
<comment type="catalytic activity">
    <reaction evidence="10">
        <text>L-seryl-[protein] + ATP = O-phospho-L-seryl-[protein] + ADP + H(+)</text>
        <dbReference type="Rhea" id="RHEA:17989"/>
        <dbReference type="Rhea" id="RHEA-COMP:9863"/>
        <dbReference type="Rhea" id="RHEA-COMP:11604"/>
        <dbReference type="ChEBI" id="CHEBI:15378"/>
        <dbReference type="ChEBI" id="CHEBI:29999"/>
        <dbReference type="ChEBI" id="CHEBI:30616"/>
        <dbReference type="ChEBI" id="CHEBI:83421"/>
        <dbReference type="ChEBI" id="CHEBI:456216"/>
        <dbReference type="EC" id="2.7.11.1"/>
    </reaction>
</comment>
<dbReference type="SMART" id="SM00220">
    <property type="entry name" value="S_TKc"/>
    <property type="match status" value="1"/>
</dbReference>
<sequence>MKTQLLGRYETGKLLGHGSFGKVYHARNVNTNESVAIKVLDKAKILKIGMMAHIKREISILHRVRHPNIVRLYEVMATKSKIYFVMELVKGGELFRKVANGRMREDVARKYFQQLISAVRFCHAQGVFHRDLKPENLLVDENGDLKVSDFGLCAVSDQIRKDGLFHTFCGTPAYVAPEVLSGKGYYGATADVWSCGVILFVLTAGFLPFHDQNVMAMYRKIYRGEFRCPKWFSGELSRLLSRILDTNPRTRIRVADLMGNRWFKKEVKRVRYDSVTVSEEELCVGLGRVRLNAFDIISFSTGFDLSGLFGEGREERRFVSGEPVTKIVGKLEEIGKVAGRFRVWKKERRVGLEGRREGEKGRLRVVAEIFELTAELVVVEVKKEGGDEGEYEDFLNRELKPGLENLLYSESSTAANLTPCMEYKMESM</sequence>
<dbReference type="PANTHER" id="PTHR43895">
    <property type="entry name" value="CALCIUM/CALMODULIN-DEPENDENT PROTEIN KINASE KINASE-RELATED"/>
    <property type="match status" value="1"/>
</dbReference>
<protein>
    <recommendedName>
        <fullName evidence="2">non-specific serine/threonine protein kinase</fullName>
        <ecNumber evidence="2">2.7.11.1</ecNumber>
    </recommendedName>
</protein>
<dbReference type="GO" id="GO:0106310">
    <property type="term" value="F:protein serine kinase activity"/>
    <property type="evidence" value="ECO:0007669"/>
    <property type="project" value="RHEA"/>
</dbReference>
<dbReference type="EMBL" id="QPKB01000006">
    <property type="protein sequence ID" value="RWR86471.1"/>
    <property type="molecule type" value="Genomic_DNA"/>
</dbReference>
<dbReference type="InterPro" id="IPR008271">
    <property type="entry name" value="Ser/Thr_kinase_AS"/>
</dbReference>
<feature type="domain" description="NAF" evidence="14">
    <location>
        <begin position="286"/>
        <end position="310"/>
    </location>
</feature>
<comment type="caution">
    <text evidence="15">The sequence shown here is derived from an EMBL/GenBank/DDBJ whole genome shotgun (WGS) entry which is preliminary data.</text>
</comment>